<dbReference type="Pfam" id="PF07676">
    <property type="entry name" value="PD40"/>
    <property type="match status" value="5"/>
</dbReference>
<dbReference type="SUPFAM" id="SSF52964">
    <property type="entry name" value="TolB, N-terminal domain"/>
    <property type="match status" value="1"/>
</dbReference>
<evidence type="ECO:0000259" key="5">
    <source>
        <dbReference type="Pfam" id="PF04052"/>
    </source>
</evidence>
<keyword evidence="3" id="KW-0732">Signal</keyword>
<comment type="subcellular location">
    <subcellularLocation>
        <location evidence="1">Periplasm</location>
    </subcellularLocation>
</comment>
<evidence type="ECO:0000256" key="2">
    <source>
        <dbReference type="ARBA" id="ARBA00009820"/>
    </source>
</evidence>
<dbReference type="Proteomes" id="UP000469346">
    <property type="component" value="Unassembled WGS sequence"/>
</dbReference>
<gene>
    <name evidence="6" type="primary">tolB</name>
    <name evidence="6" type="ORF">G3N55_03625</name>
</gene>
<dbReference type="Gene3D" id="2.120.10.30">
    <property type="entry name" value="TolB, C-terminal domain"/>
    <property type="match status" value="1"/>
</dbReference>
<name>A0A6N9TLL8_DISTH</name>
<keyword evidence="4" id="KW-0574">Periplasm</keyword>
<dbReference type="InterPro" id="IPR014167">
    <property type="entry name" value="Tol-Pal_TolB"/>
</dbReference>
<comment type="caution">
    <text evidence="6">The sequence shown here is derived from an EMBL/GenBank/DDBJ whole genome shotgun (WGS) entry which is preliminary data.</text>
</comment>
<proteinExistence type="inferred from homology"/>
<dbReference type="Gene3D" id="2.120.10.60">
    <property type="entry name" value="Tricorn protease N-terminal domain"/>
    <property type="match status" value="1"/>
</dbReference>
<keyword evidence="7" id="KW-1185">Reference proteome</keyword>
<dbReference type="NCBIfam" id="TIGR02800">
    <property type="entry name" value="propeller_TolB"/>
    <property type="match status" value="1"/>
</dbReference>
<dbReference type="InterPro" id="IPR007195">
    <property type="entry name" value="TolB_N"/>
</dbReference>
<feature type="domain" description="TolB N-terminal" evidence="5">
    <location>
        <begin position="35"/>
        <end position="131"/>
    </location>
</feature>
<evidence type="ECO:0000256" key="4">
    <source>
        <dbReference type="ARBA" id="ARBA00022764"/>
    </source>
</evidence>
<evidence type="ECO:0000256" key="3">
    <source>
        <dbReference type="ARBA" id="ARBA00022729"/>
    </source>
</evidence>
<dbReference type="AlphaFoldDB" id="A0A6N9TLL8"/>
<dbReference type="GO" id="GO:0017038">
    <property type="term" value="P:protein import"/>
    <property type="evidence" value="ECO:0007669"/>
    <property type="project" value="InterPro"/>
</dbReference>
<dbReference type="Gene3D" id="3.40.50.10070">
    <property type="entry name" value="TolB, N-terminal domain"/>
    <property type="match status" value="1"/>
</dbReference>
<evidence type="ECO:0000313" key="6">
    <source>
        <dbReference type="EMBL" id="NDY41938.1"/>
    </source>
</evidence>
<dbReference type="RefSeq" id="WP_163298090.1">
    <property type="nucleotide sequence ID" value="NZ_JAAGRR010000026.1"/>
</dbReference>
<dbReference type="PANTHER" id="PTHR36842">
    <property type="entry name" value="PROTEIN TOLB HOMOLOG"/>
    <property type="match status" value="1"/>
</dbReference>
<protein>
    <submittedName>
        <fullName evidence="6">Tol-Pal system beta propeller repeat protein TolB</fullName>
    </submittedName>
</protein>
<dbReference type="HAMAP" id="MF_00671">
    <property type="entry name" value="TolB"/>
    <property type="match status" value="1"/>
</dbReference>
<dbReference type="SUPFAM" id="SSF69304">
    <property type="entry name" value="Tricorn protease N-terminal domain"/>
    <property type="match status" value="1"/>
</dbReference>
<reference evidence="6 7" key="1">
    <citation type="submission" date="2020-02" db="EMBL/GenBank/DDBJ databases">
        <title>Comparative genomics of sulfur disproportionating microorganisms.</title>
        <authorList>
            <person name="Ward L.M."/>
            <person name="Bertran E."/>
            <person name="Johnston D.T."/>
        </authorList>
    </citation>
    <scope>NUCLEOTIDE SEQUENCE [LARGE SCALE GENOMIC DNA]</scope>
    <source>
        <strain evidence="6 7">DSM 100025</strain>
    </source>
</reference>
<accession>A0A6N9TLL8</accession>
<evidence type="ECO:0000313" key="7">
    <source>
        <dbReference type="Proteomes" id="UP000469346"/>
    </source>
</evidence>
<dbReference type="InterPro" id="IPR011042">
    <property type="entry name" value="6-blade_b-propeller_TolB-like"/>
</dbReference>
<dbReference type="PANTHER" id="PTHR36842:SF1">
    <property type="entry name" value="PROTEIN TOLB"/>
    <property type="match status" value="1"/>
</dbReference>
<organism evidence="6 7">
    <name type="scientific">Dissulfurirhabdus thermomarina</name>
    <dbReference type="NCBI Taxonomy" id="1765737"/>
    <lineage>
        <taxon>Bacteria</taxon>
        <taxon>Deltaproteobacteria</taxon>
        <taxon>Dissulfurirhabdaceae</taxon>
        <taxon>Dissulfurirhabdus</taxon>
    </lineage>
</organism>
<dbReference type="EMBL" id="JAAGRR010000026">
    <property type="protein sequence ID" value="NDY41938.1"/>
    <property type="molecule type" value="Genomic_DNA"/>
</dbReference>
<sequence>MGMKRFGRPGASLAAVLFFAVLWTGWGAPARARVYIDITSPYLKQIPIAVPYLLPESGSAEEAAAGRRLARILSDDLAFHGVFSVLDPAVYGGRPDADWSRFRVDYLVKGSVRVTGETLVAELRLFDQATGDFMDGRRYTGRTADLRTMAHRFCDVVLRAVTGEGGVSLSRIAAVITMNGAKEVYTADFDGYGLRRETFDRGITVSPRLSPDGRYLAYTSYRTGRPALYLKDLQTGKTRRLAAFDGLNIAPAWHPDGRRLAVTLSKDGSPDIYLMDLEGRVLRRLTWGPSINVSPTWAPDGRRLAFVSDRGGSPQVYVLDTASGEIRRLTYQGDYNTDPQWSPRGDRIAYVGRVEGTFQVFTIPAEGGDPVQLTTAGSNENPAWSPDGRQILFSSTRYGGRKALYVMFADGEFQRLLLTAGDGVAMPSWGPEAAPGGP</sequence>
<dbReference type="InterPro" id="IPR011659">
    <property type="entry name" value="WD40"/>
</dbReference>
<dbReference type="Pfam" id="PF04052">
    <property type="entry name" value="TolB_N"/>
    <property type="match status" value="1"/>
</dbReference>
<evidence type="ECO:0000256" key="1">
    <source>
        <dbReference type="ARBA" id="ARBA00004418"/>
    </source>
</evidence>
<dbReference type="GO" id="GO:0042597">
    <property type="term" value="C:periplasmic space"/>
    <property type="evidence" value="ECO:0007669"/>
    <property type="project" value="UniProtKB-SubCell"/>
</dbReference>
<comment type="similarity">
    <text evidence="2">Belongs to the TolB family.</text>
</comment>